<evidence type="ECO:0000313" key="2">
    <source>
        <dbReference type="EMBL" id="KJA15931.1"/>
    </source>
</evidence>
<accession>A0A0D2NGX2</accession>
<keyword evidence="3" id="KW-1185">Reference proteome</keyword>
<dbReference type="AlphaFoldDB" id="A0A0D2NGX2"/>
<organism evidence="2 3">
    <name type="scientific">Hypholoma sublateritium (strain FD-334 SS-4)</name>
    <dbReference type="NCBI Taxonomy" id="945553"/>
    <lineage>
        <taxon>Eukaryota</taxon>
        <taxon>Fungi</taxon>
        <taxon>Dikarya</taxon>
        <taxon>Basidiomycota</taxon>
        <taxon>Agaricomycotina</taxon>
        <taxon>Agaricomycetes</taxon>
        <taxon>Agaricomycetidae</taxon>
        <taxon>Agaricales</taxon>
        <taxon>Agaricineae</taxon>
        <taxon>Strophariaceae</taxon>
        <taxon>Hypholoma</taxon>
    </lineage>
</organism>
<protein>
    <submittedName>
        <fullName evidence="2">Uncharacterized protein</fullName>
    </submittedName>
</protein>
<proteinExistence type="predicted"/>
<sequence length="101" mass="10004">MPHGGRRQASTGPPSATAHLDCAGSASPAKSPPKTPSPAATPASASLEKPPASPHSPASSIVRSGVPPATAFALCVDDAVDQLGRAFRSTKGALRDPATPE</sequence>
<evidence type="ECO:0000256" key="1">
    <source>
        <dbReference type="SAM" id="MobiDB-lite"/>
    </source>
</evidence>
<feature type="region of interest" description="Disordered" evidence="1">
    <location>
        <begin position="1"/>
        <end position="64"/>
    </location>
</feature>
<dbReference type="Proteomes" id="UP000054270">
    <property type="component" value="Unassembled WGS sequence"/>
</dbReference>
<name>A0A0D2NGX2_HYPSF</name>
<gene>
    <name evidence="2" type="ORF">HYPSUDRAFT_207436</name>
</gene>
<dbReference type="EMBL" id="KN817631">
    <property type="protein sequence ID" value="KJA15931.1"/>
    <property type="molecule type" value="Genomic_DNA"/>
</dbReference>
<evidence type="ECO:0000313" key="3">
    <source>
        <dbReference type="Proteomes" id="UP000054270"/>
    </source>
</evidence>
<feature type="compositionally biased region" description="Low complexity" evidence="1">
    <location>
        <begin position="37"/>
        <end position="46"/>
    </location>
</feature>
<reference evidence="3" key="1">
    <citation type="submission" date="2014-04" db="EMBL/GenBank/DDBJ databases">
        <title>Evolutionary Origins and Diversification of the Mycorrhizal Mutualists.</title>
        <authorList>
            <consortium name="DOE Joint Genome Institute"/>
            <consortium name="Mycorrhizal Genomics Consortium"/>
            <person name="Kohler A."/>
            <person name="Kuo A."/>
            <person name="Nagy L.G."/>
            <person name="Floudas D."/>
            <person name="Copeland A."/>
            <person name="Barry K.W."/>
            <person name="Cichocki N."/>
            <person name="Veneault-Fourrey C."/>
            <person name="LaButti K."/>
            <person name="Lindquist E.A."/>
            <person name="Lipzen A."/>
            <person name="Lundell T."/>
            <person name="Morin E."/>
            <person name="Murat C."/>
            <person name="Riley R."/>
            <person name="Ohm R."/>
            <person name="Sun H."/>
            <person name="Tunlid A."/>
            <person name="Henrissat B."/>
            <person name="Grigoriev I.V."/>
            <person name="Hibbett D.S."/>
            <person name="Martin F."/>
        </authorList>
    </citation>
    <scope>NUCLEOTIDE SEQUENCE [LARGE SCALE GENOMIC DNA]</scope>
    <source>
        <strain evidence="3">FD-334 SS-4</strain>
    </source>
</reference>